<feature type="compositionally biased region" description="Low complexity" evidence="1">
    <location>
        <begin position="147"/>
        <end position="171"/>
    </location>
</feature>
<feature type="region of interest" description="Disordered" evidence="1">
    <location>
        <begin position="93"/>
        <end position="171"/>
    </location>
</feature>
<accession>A0A2C6KVZ6</accession>
<feature type="region of interest" description="Disordered" evidence="1">
    <location>
        <begin position="1"/>
        <end position="59"/>
    </location>
</feature>
<dbReference type="AlphaFoldDB" id="A0A2C6KVZ6"/>
<evidence type="ECO:0000313" key="3">
    <source>
        <dbReference type="Proteomes" id="UP000221165"/>
    </source>
</evidence>
<organism evidence="2 3">
    <name type="scientific">Cystoisospora suis</name>
    <dbReference type="NCBI Taxonomy" id="483139"/>
    <lineage>
        <taxon>Eukaryota</taxon>
        <taxon>Sar</taxon>
        <taxon>Alveolata</taxon>
        <taxon>Apicomplexa</taxon>
        <taxon>Conoidasida</taxon>
        <taxon>Coccidia</taxon>
        <taxon>Eucoccidiorida</taxon>
        <taxon>Eimeriorina</taxon>
        <taxon>Sarcocystidae</taxon>
        <taxon>Cystoisospora</taxon>
    </lineage>
</organism>
<protein>
    <submittedName>
        <fullName evidence="2">Uncharacterized protein</fullName>
    </submittedName>
</protein>
<feature type="compositionally biased region" description="Low complexity" evidence="1">
    <location>
        <begin position="105"/>
        <end position="121"/>
    </location>
</feature>
<dbReference type="GeneID" id="94429391"/>
<reference evidence="2 3" key="1">
    <citation type="journal article" date="2017" name="Int. J. Parasitol.">
        <title>The genome of the protozoan parasite Cystoisospora suis and a reverse vaccinology approach to identify vaccine candidates.</title>
        <authorList>
            <person name="Palmieri N."/>
            <person name="Shrestha A."/>
            <person name="Ruttkowski B."/>
            <person name="Beck T."/>
            <person name="Vogl C."/>
            <person name="Tomley F."/>
            <person name="Blake D.P."/>
            <person name="Joachim A."/>
        </authorList>
    </citation>
    <scope>NUCLEOTIDE SEQUENCE [LARGE SCALE GENOMIC DNA]</scope>
    <source>
        <strain evidence="2 3">Wien I</strain>
    </source>
</reference>
<evidence type="ECO:0000256" key="1">
    <source>
        <dbReference type="SAM" id="MobiDB-lite"/>
    </source>
</evidence>
<sequence>MGIKDWMGSAYRRRRPCRTPSSLLSSRLSLPSPLSPSSSSSTLSSPSSPLMRRRSKRISRHKPLYLSLSSFSSSSSPSFPSLLSRSPPGSLTSCLSTSASPVPPSSLHSSSSSFLSTVSSPYTTFHTKSRRSPFKERGKVRQGGRISSSSSSSSSTSLTRKGPFSSSSSPFSSLFTSKASVLPSWSSSSSSSSTSSFLISPFSPSLSPALLPNSDLFLTQSCLLKHQLSSSSSFSSFSPSLIATLHSSQLSSSYCDRQQEGLSSAFQHRSRFFSSRLALRARNFLRMHRSTSPEDFLSLLNQDISFKVPDAKFLRVASGRFLSCIDDFYPPQIVDAFTIFSNIPFSDENLLAAYVSRLDDLLTDPSPRRLTALLSLSTRLGFSHPLAESPLTSSILDRMHYFDISLLPSLCRSIGKVFLSSSSSSLALLDSVSTQVYLTFKPYLFLKSSSSSLLASESSHLSMFIR</sequence>
<proteinExistence type="predicted"/>
<name>A0A2C6KVZ6_9APIC</name>
<gene>
    <name evidence="2" type="ORF">CSUI_006015</name>
</gene>
<dbReference type="VEuPathDB" id="ToxoDB:CSUI_006015"/>
<feature type="compositionally biased region" description="Low complexity" evidence="1">
    <location>
        <begin position="18"/>
        <end position="50"/>
    </location>
</feature>
<dbReference type="RefSeq" id="XP_067921847.1">
    <property type="nucleotide sequence ID" value="XM_068066180.1"/>
</dbReference>
<dbReference type="Proteomes" id="UP000221165">
    <property type="component" value="Unassembled WGS sequence"/>
</dbReference>
<keyword evidence="3" id="KW-1185">Reference proteome</keyword>
<comment type="caution">
    <text evidence="2">The sequence shown here is derived from an EMBL/GenBank/DDBJ whole genome shotgun (WGS) entry which is preliminary data.</text>
</comment>
<evidence type="ECO:0000313" key="2">
    <source>
        <dbReference type="EMBL" id="PHJ20156.1"/>
    </source>
</evidence>
<dbReference type="OrthoDB" id="434697at2759"/>
<dbReference type="EMBL" id="MIGC01003002">
    <property type="protein sequence ID" value="PHJ20156.1"/>
    <property type="molecule type" value="Genomic_DNA"/>
</dbReference>